<gene>
    <name evidence="1" type="ORF">EDD18DRAFT_1056540</name>
</gene>
<feature type="non-terminal residue" evidence="1">
    <location>
        <position position="63"/>
    </location>
</feature>
<dbReference type="AlphaFoldDB" id="A0AA39THZ5"/>
<protein>
    <submittedName>
        <fullName evidence="1">Uncharacterized protein</fullName>
    </submittedName>
</protein>
<proteinExistence type="predicted"/>
<reference evidence="1" key="1">
    <citation type="submission" date="2023-06" db="EMBL/GenBank/DDBJ databases">
        <authorList>
            <consortium name="Lawrence Berkeley National Laboratory"/>
            <person name="Ahrendt S."/>
            <person name="Sahu N."/>
            <person name="Indic B."/>
            <person name="Wong-Bajracharya J."/>
            <person name="Merenyi Z."/>
            <person name="Ke H.-M."/>
            <person name="Monk M."/>
            <person name="Kocsube S."/>
            <person name="Drula E."/>
            <person name="Lipzen A."/>
            <person name="Balint B."/>
            <person name="Henrissat B."/>
            <person name="Andreopoulos B."/>
            <person name="Martin F.M."/>
            <person name="Harder C.B."/>
            <person name="Rigling D."/>
            <person name="Ford K.L."/>
            <person name="Foster G.D."/>
            <person name="Pangilinan J."/>
            <person name="Papanicolaou A."/>
            <person name="Barry K."/>
            <person name="LaButti K."/>
            <person name="Viragh M."/>
            <person name="Koriabine M."/>
            <person name="Yan M."/>
            <person name="Riley R."/>
            <person name="Champramary S."/>
            <person name="Plett K.L."/>
            <person name="Tsai I.J."/>
            <person name="Slot J."/>
            <person name="Sipos G."/>
            <person name="Plett J."/>
            <person name="Nagy L.G."/>
            <person name="Grigoriev I.V."/>
        </authorList>
    </citation>
    <scope>NUCLEOTIDE SEQUENCE</scope>
    <source>
        <strain evidence="1">HWK02</strain>
    </source>
</reference>
<dbReference type="EMBL" id="JAUEPU010000036">
    <property type="protein sequence ID" value="KAK0489821.1"/>
    <property type="molecule type" value="Genomic_DNA"/>
</dbReference>
<evidence type="ECO:0000313" key="2">
    <source>
        <dbReference type="Proteomes" id="UP001175228"/>
    </source>
</evidence>
<feature type="non-terminal residue" evidence="1">
    <location>
        <position position="1"/>
    </location>
</feature>
<comment type="caution">
    <text evidence="1">The sequence shown here is derived from an EMBL/GenBank/DDBJ whole genome shotgun (WGS) entry which is preliminary data.</text>
</comment>
<keyword evidence="2" id="KW-1185">Reference proteome</keyword>
<organism evidence="1 2">
    <name type="scientific">Armillaria luteobubalina</name>
    <dbReference type="NCBI Taxonomy" id="153913"/>
    <lineage>
        <taxon>Eukaryota</taxon>
        <taxon>Fungi</taxon>
        <taxon>Dikarya</taxon>
        <taxon>Basidiomycota</taxon>
        <taxon>Agaricomycotina</taxon>
        <taxon>Agaricomycetes</taxon>
        <taxon>Agaricomycetidae</taxon>
        <taxon>Agaricales</taxon>
        <taxon>Marasmiineae</taxon>
        <taxon>Physalacriaceae</taxon>
        <taxon>Armillaria</taxon>
    </lineage>
</organism>
<dbReference type="Proteomes" id="UP001175228">
    <property type="component" value="Unassembled WGS sequence"/>
</dbReference>
<evidence type="ECO:0000313" key="1">
    <source>
        <dbReference type="EMBL" id="KAK0489821.1"/>
    </source>
</evidence>
<name>A0AA39THZ5_9AGAR</name>
<accession>A0AA39THZ5</accession>
<sequence>FPYFKGALEAINGTHIDNSPSAIDCESCHNWKGERSQNCVACCSFNMGFQYMVSGHEGSTNDS</sequence>